<feature type="region of interest" description="Disordered" evidence="1">
    <location>
        <begin position="233"/>
        <end position="273"/>
    </location>
</feature>
<dbReference type="GO" id="GO:0009786">
    <property type="term" value="P:regulation of asymmetric cell division"/>
    <property type="evidence" value="ECO:0007669"/>
    <property type="project" value="InterPro"/>
</dbReference>
<dbReference type="Proteomes" id="UP000231279">
    <property type="component" value="Unassembled WGS sequence"/>
</dbReference>
<dbReference type="STRING" id="429701.A0A2G9HDI9"/>
<feature type="region of interest" description="Disordered" evidence="1">
    <location>
        <begin position="100"/>
        <end position="137"/>
    </location>
</feature>
<dbReference type="OrthoDB" id="1911032at2759"/>
<evidence type="ECO:0000313" key="3">
    <source>
        <dbReference type="Proteomes" id="UP000231279"/>
    </source>
</evidence>
<feature type="compositionally biased region" description="Basic and acidic residues" evidence="1">
    <location>
        <begin position="122"/>
        <end position="137"/>
    </location>
</feature>
<evidence type="ECO:0000256" key="1">
    <source>
        <dbReference type="SAM" id="MobiDB-lite"/>
    </source>
</evidence>
<comment type="caution">
    <text evidence="2">The sequence shown here is derived from an EMBL/GenBank/DDBJ whole genome shotgun (WGS) entry which is preliminary data.</text>
</comment>
<gene>
    <name evidence="2" type="ORF">CDL12_11773</name>
</gene>
<dbReference type="PANTHER" id="PTHR33914:SF2">
    <property type="entry name" value="OS02G0582100 PROTEIN"/>
    <property type="match status" value="1"/>
</dbReference>
<dbReference type="EMBL" id="NKXS01002049">
    <property type="protein sequence ID" value="PIN15581.1"/>
    <property type="molecule type" value="Genomic_DNA"/>
</dbReference>
<organism evidence="2 3">
    <name type="scientific">Handroanthus impetiginosus</name>
    <dbReference type="NCBI Taxonomy" id="429701"/>
    <lineage>
        <taxon>Eukaryota</taxon>
        <taxon>Viridiplantae</taxon>
        <taxon>Streptophyta</taxon>
        <taxon>Embryophyta</taxon>
        <taxon>Tracheophyta</taxon>
        <taxon>Spermatophyta</taxon>
        <taxon>Magnoliopsida</taxon>
        <taxon>eudicotyledons</taxon>
        <taxon>Gunneridae</taxon>
        <taxon>Pentapetalae</taxon>
        <taxon>asterids</taxon>
        <taxon>lamiids</taxon>
        <taxon>Lamiales</taxon>
        <taxon>Bignoniaceae</taxon>
        <taxon>Crescentiina</taxon>
        <taxon>Tabebuia alliance</taxon>
        <taxon>Handroanthus</taxon>
    </lineage>
</organism>
<dbReference type="InterPro" id="IPR040378">
    <property type="entry name" value="BASL"/>
</dbReference>
<proteinExistence type="predicted"/>
<feature type="region of interest" description="Disordered" evidence="1">
    <location>
        <begin position="441"/>
        <end position="463"/>
    </location>
</feature>
<keyword evidence="3" id="KW-1185">Reference proteome</keyword>
<name>A0A2G9HDI9_9LAMI</name>
<dbReference type="AlphaFoldDB" id="A0A2G9HDI9"/>
<feature type="compositionally biased region" description="Basic and acidic residues" evidence="1">
    <location>
        <begin position="441"/>
        <end position="458"/>
    </location>
</feature>
<feature type="compositionally biased region" description="Basic and acidic residues" evidence="1">
    <location>
        <begin position="260"/>
        <end position="271"/>
    </location>
</feature>
<reference evidence="3" key="1">
    <citation type="journal article" date="2018" name="Gigascience">
        <title>Genome assembly of the Pink Ipe (Handroanthus impetiginosus, Bignoniaceae), a highly valued, ecologically keystone Neotropical timber forest tree.</title>
        <authorList>
            <person name="Silva-Junior O.B."/>
            <person name="Grattapaglia D."/>
            <person name="Novaes E."/>
            <person name="Collevatti R.G."/>
        </authorList>
    </citation>
    <scope>NUCLEOTIDE SEQUENCE [LARGE SCALE GENOMIC DNA]</scope>
    <source>
        <strain evidence="3">cv. UFG-1</strain>
    </source>
</reference>
<accession>A0A2G9HDI9</accession>
<evidence type="ECO:0000313" key="2">
    <source>
        <dbReference type="EMBL" id="PIN15581.1"/>
    </source>
</evidence>
<sequence>MFASQLLRILQTIPSDVKHENCVYDSVEKDMTMKENQNPTLYDSRSFGREGDSLPFGSKDVYRLTGLRKDAHPLAFEVDDRDECWNVTFVDDFSMSMDNQNGNGVLSHPSSQDEDSDSLSSHTDDKDKEQGSPDHECSMRVEEFLTKNVAEFGQPELIGCYKEINCHVVKDICVDEGMKLSQNKDDQLGNAFCQSLKDNSHCEALDVAADVELYASDGSATLPLGDMNAVSADENGCKDRSPKPKLPSESSSEIGTAEHCGPEDSMQKGETKGASAKTVAVASEVASFVDRTLPIQEFGTRSFLRSFLNSLAGEGDKVITQLPDQISSRKPVCPGVSSAESGQKEDVQESILRYNSKVESGTITFNFNSPAPLITDTTEGRTENCRDVVDHKNSDNLSYTRQGHYNNNNGTVIGKVDERSLNINNAFSNDLSQTHCVSSKEMNDKNVQDQSLKDKDENPNNLTSDSLVVESHVLKLERGKYDEGEASFSADGRITYSGPMSYSGSFSLRSDGSATSGRSFAFPILQSEWNSSPVRMTKGDGRHFRKHKGWRSGLLCCRF</sequence>
<dbReference type="PANTHER" id="PTHR33914">
    <property type="entry name" value="18S PRE-RIBOSOMAL ASSEMBLY PROTEIN GAR2-LIKE PROTEIN"/>
    <property type="match status" value="1"/>
</dbReference>
<protein>
    <submittedName>
        <fullName evidence="2">Uncharacterized protein</fullName>
    </submittedName>
</protein>